<dbReference type="AlphaFoldDB" id="X1IV10"/>
<comment type="caution">
    <text evidence="1">The sequence shown here is derived from an EMBL/GenBank/DDBJ whole genome shotgun (WGS) entry which is preliminary data.</text>
</comment>
<sequence length="49" mass="5468">NQGEDLITSVKYATVAASIAVTRKGAQESMPFIDEIEVRFKSYKDIYAI</sequence>
<dbReference type="EMBL" id="BARU01043829">
    <property type="protein sequence ID" value="GAH85527.1"/>
    <property type="molecule type" value="Genomic_DNA"/>
</dbReference>
<dbReference type="InterPro" id="IPR029056">
    <property type="entry name" value="Ribokinase-like"/>
</dbReference>
<gene>
    <name evidence="1" type="ORF">S03H2_67029</name>
</gene>
<evidence type="ECO:0000313" key="1">
    <source>
        <dbReference type="EMBL" id="GAH85527.1"/>
    </source>
</evidence>
<feature type="non-terminal residue" evidence="1">
    <location>
        <position position="1"/>
    </location>
</feature>
<dbReference type="Gene3D" id="3.40.1190.20">
    <property type="match status" value="1"/>
</dbReference>
<evidence type="ECO:0008006" key="2">
    <source>
        <dbReference type="Google" id="ProtNLM"/>
    </source>
</evidence>
<proteinExistence type="predicted"/>
<organism evidence="1">
    <name type="scientific">marine sediment metagenome</name>
    <dbReference type="NCBI Taxonomy" id="412755"/>
    <lineage>
        <taxon>unclassified sequences</taxon>
        <taxon>metagenomes</taxon>
        <taxon>ecological metagenomes</taxon>
    </lineage>
</organism>
<accession>X1IV10</accession>
<reference evidence="1" key="1">
    <citation type="journal article" date="2014" name="Front. Microbiol.">
        <title>High frequency of phylogenetically diverse reductive dehalogenase-homologous genes in deep subseafloor sedimentary metagenomes.</title>
        <authorList>
            <person name="Kawai M."/>
            <person name="Futagami T."/>
            <person name="Toyoda A."/>
            <person name="Takaki Y."/>
            <person name="Nishi S."/>
            <person name="Hori S."/>
            <person name="Arai W."/>
            <person name="Tsubouchi T."/>
            <person name="Morono Y."/>
            <person name="Uchiyama I."/>
            <person name="Ito T."/>
            <person name="Fujiyama A."/>
            <person name="Inagaki F."/>
            <person name="Takami H."/>
        </authorList>
    </citation>
    <scope>NUCLEOTIDE SEQUENCE</scope>
    <source>
        <strain evidence="1">Expedition CK06-06</strain>
    </source>
</reference>
<name>X1IV10_9ZZZZ</name>
<dbReference type="SUPFAM" id="SSF53613">
    <property type="entry name" value="Ribokinase-like"/>
    <property type="match status" value="1"/>
</dbReference>
<protein>
    <recommendedName>
        <fullName evidence="2">Carbohydrate kinase PfkB domain-containing protein</fullName>
    </recommendedName>
</protein>